<dbReference type="InterPro" id="IPR006868">
    <property type="entry name" value="DUF630"/>
</dbReference>
<dbReference type="Gramene" id="HORVU.MOREX.r3.3HG0260580.1">
    <property type="protein sequence ID" value="HORVU.MOREX.r3.3HG0260580.1"/>
    <property type="gene ID" value="HORVU.MOREX.r3.3HG0260580"/>
</dbReference>
<accession>F2DHZ0</accession>
<evidence type="ECO:0000313" key="5">
    <source>
        <dbReference type="EMBL" id="BAJ94711.1"/>
    </source>
</evidence>
<dbReference type="InterPro" id="IPR006867">
    <property type="entry name" value="DUF632"/>
</dbReference>
<protein>
    <submittedName>
        <fullName evidence="5">Predicted protein</fullName>
    </submittedName>
</protein>
<reference evidence="6" key="3">
    <citation type="submission" date="2020-10" db="EMBL/GenBank/DDBJ databases">
        <authorList>
            <person name="Scholz U."/>
            <person name="Mascher M."/>
            <person name="Fiebig A."/>
        </authorList>
    </citation>
    <scope>NUCLEOTIDE SEQUENCE [LARGE SCALE GENOMIC DNA]</scope>
    <source>
        <strain evidence="6">cv. Morex</strain>
    </source>
</reference>
<reference evidence="5" key="1">
    <citation type="journal article" date="2011" name="Plant Physiol.">
        <title>Comprehensive sequence analysis of 24,783 barley full-length cDNAs derived from 12 clone libraries.</title>
        <authorList>
            <person name="Matsumoto T."/>
            <person name="Tanaka T."/>
            <person name="Sakai H."/>
            <person name="Amano N."/>
            <person name="Kanamori H."/>
            <person name="Kurita K."/>
            <person name="Kikuta A."/>
            <person name="Kamiya K."/>
            <person name="Yamamoto M."/>
            <person name="Ikawa H."/>
            <person name="Fujii N."/>
            <person name="Hori K."/>
            <person name="Itoh T."/>
            <person name="Sato K."/>
        </authorList>
    </citation>
    <scope>NUCLEOTIDE SEQUENCE</scope>
    <source>
        <tissue evidence="5">Shoot and root</tissue>
    </source>
</reference>
<evidence type="ECO:0000256" key="2">
    <source>
        <dbReference type="SAM" id="MobiDB-lite"/>
    </source>
</evidence>
<feature type="region of interest" description="Disordered" evidence="2">
    <location>
        <begin position="84"/>
        <end position="256"/>
    </location>
</feature>
<dbReference type="Gramene" id="HORVU.MOREX.r2.3HG0216340.1">
    <property type="protein sequence ID" value="HORVU.MOREX.r2.3HG0216340.1"/>
    <property type="gene ID" value="HORVU.MOREX.r2.3HG0216340"/>
</dbReference>
<dbReference type="EMBL" id="AK363508">
    <property type="protein sequence ID" value="BAJ94711.1"/>
    <property type="molecule type" value="mRNA"/>
</dbReference>
<feature type="coiled-coil region" evidence="1">
    <location>
        <begin position="669"/>
        <end position="696"/>
    </location>
</feature>
<dbReference type="Pfam" id="PF04783">
    <property type="entry name" value="DUF630"/>
    <property type="match status" value="1"/>
</dbReference>
<dbReference type="PANTHER" id="PTHR21450">
    <property type="entry name" value="PROTEIN ALTERED PHOSPHATE STARVATION RESPONSE 1"/>
    <property type="match status" value="1"/>
</dbReference>
<reference evidence="6" key="4">
    <citation type="submission" date="2022-01" db="UniProtKB">
        <authorList>
            <consortium name="EnsemblPlants"/>
        </authorList>
    </citation>
    <scope>IDENTIFICATION</scope>
    <source>
        <strain evidence="6">subsp. vulgare</strain>
    </source>
</reference>
<name>F2DHZ0_HORVV</name>
<evidence type="ECO:0000259" key="4">
    <source>
        <dbReference type="Pfam" id="PF04783"/>
    </source>
</evidence>
<gene>
    <name evidence="6" type="primary">LOC123443605</name>
</gene>
<feature type="compositionally biased region" description="Low complexity" evidence="2">
    <location>
        <begin position="84"/>
        <end position="97"/>
    </location>
</feature>
<feature type="region of interest" description="Disordered" evidence="2">
    <location>
        <begin position="317"/>
        <end position="347"/>
    </location>
</feature>
<evidence type="ECO:0000313" key="6">
    <source>
        <dbReference type="EnsemblPlants" id="HORVU.MOREX.r3.3HG0260580.1"/>
    </source>
</evidence>
<reference evidence="7" key="2">
    <citation type="journal article" date="2012" name="Nature">
        <title>A physical, genetic and functional sequence assembly of the barley genome.</title>
        <authorList>
            <consortium name="The International Barley Genome Sequencing Consortium"/>
            <person name="Mayer K.F."/>
            <person name="Waugh R."/>
            <person name="Brown J.W."/>
            <person name="Schulman A."/>
            <person name="Langridge P."/>
            <person name="Platzer M."/>
            <person name="Fincher G.B."/>
            <person name="Muehlbauer G.J."/>
            <person name="Sato K."/>
            <person name="Close T.J."/>
            <person name="Wise R.P."/>
            <person name="Stein N."/>
        </authorList>
    </citation>
    <scope>NUCLEOTIDE SEQUENCE [LARGE SCALE GENOMIC DNA]</scope>
    <source>
        <strain evidence="7">cv. Morex</strain>
    </source>
</reference>
<keyword evidence="1" id="KW-0175">Coiled coil</keyword>
<organism evidence="5">
    <name type="scientific">Hordeum vulgare subsp. vulgare</name>
    <name type="common">Domesticated barley</name>
    <dbReference type="NCBI Taxonomy" id="112509"/>
    <lineage>
        <taxon>Eukaryota</taxon>
        <taxon>Viridiplantae</taxon>
        <taxon>Streptophyta</taxon>
        <taxon>Embryophyta</taxon>
        <taxon>Tracheophyta</taxon>
        <taxon>Spermatophyta</taxon>
        <taxon>Magnoliopsida</taxon>
        <taxon>Liliopsida</taxon>
        <taxon>Poales</taxon>
        <taxon>Poaceae</taxon>
        <taxon>BOP clade</taxon>
        <taxon>Pooideae</taxon>
        <taxon>Triticodae</taxon>
        <taxon>Triticeae</taxon>
        <taxon>Hordeinae</taxon>
        <taxon>Hordeum</taxon>
    </lineage>
</organism>
<dbReference type="EnsemblPlants" id="HORVU.MOREX.r3.3HG0260580.1">
    <property type="protein sequence ID" value="HORVU.MOREX.r3.3HG0260580.1"/>
    <property type="gene ID" value="HORVU.MOREX.r3.3HG0260580"/>
</dbReference>
<evidence type="ECO:0000256" key="1">
    <source>
        <dbReference type="SAM" id="Coils"/>
    </source>
</evidence>
<dbReference type="Proteomes" id="UP000011116">
    <property type="component" value="Chromosome 3H"/>
</dbReference>
<dbReference type="OrthoDB" id="674656at2759"/>
<keyword evidence="7" id="KW-1185">Reference proteome</keyword>
<feature type="domain" description="DUF632" evidence="3">
    <location>
        <begin position="361"/>
        <end position="667"/>
    </location>
</feature>
<sequence length="804" mass="91050">MGCAQSKIDQEEAVCRCRDRKRLMADAVQARNAFAAAHSAYTILLKSTGGALSDFAHGEAPDPSMVASHSHQAAVAAAAAGASASALPPPTTTTVLIPPSPPPPPFMNFPHGSLQRSSSTPNIPMPDPRVATKNRPPASAAIQEEEEDGEEDDGHIITDSSDEDEDDDDDDDHDDDHHEHDDFSMDDTVHGQLPKRGVMDSMGSSPLTPPPPPQLNPSPITPASVTPPPPMPEAQMATWDYFFGPTPTPPPTLEQQADDTWMDRREKESVPEVKAPVMNPVVSEPSAPLHDAEWAERAPQTAPEKAKAIDELAANLPPSKPIVRKPPKAAGLPPEVHHQHASSMGSVETRKGKIMMVSASLLQIIAQLDDNFLRSSESAHDVSKKLEATRMHYHSNHADSRGHIDHSTKIMHVITWNRSFKNLPDQEDLGVNFEIDERFETHATVLDRMLAWEKKLYDEVKAGELMKIDYQKKVDLLHKQKKRGVKLETLEKTKAAVSHLHTRYIVDMQSMDSTVSEINRLRDKQLYPKLMDLVDGMANMWSSMHRQHKSQFLIISGIRAFEVPPVPRETTDLHYKQTCELRDIVREWHMQFEKLMDHQKGYIRALNAWLKLNLISIESNLKEKVSSPPRQVEPPIKNLLYAWHDQLERLPVELAKTAIKSFTEVISNIVLLQEEEVSLRRRCEETRRDLDRKRAQFEDWHRRYTERKASQGEEANPEAANTSSLDHVNERRIAIEEVEIRLKEEERLHLRLARQVREKTLANLRMHLPELFRNMTDFSFFCHDMYSSLRKSAVLQMPRDEFQG</sequence>
<proteinExistence type="evidence at transcript level"/>
<dbReference type="AlphaFoldDB" id="F2DHZ0"/>
<feature type="compositionally biased region" description="Pro residues" evidence="2">
    <location>
        <begin position="207"/>
        <end position="232"/>
    </location>
</feature>
<feature type="compositionally biased region" description="Basic and acidic residues" evidence="2">
    <location>
        <begin position="175"/>
        <end position="189"/>
    </location>
</feature>
<dbReference type="RefSeq" id="XP_044976001.1">
    <property type="nucleotide sequence ID" value="XM_045120066.1"/>
</dbReference>
<dbReference type="PANTHER" id="PTHR21450:SF47">
    <property type="entry name" value="OS01G0500500 PROTEIN"/>
    <property type="match status" value="1"/>
</dbReference>
<dbReference type="KEGG" id="hvg:123443605"/>
<feature type="compositionally biased region" description="Acidic residues" evidence="2">
    <location>
        <begin position="143"/>
        <end position="153"/>
    </location>
</feature>
<feature type="domain" description="DUF630" evidence="4">
    <location>
        <begin position="1"/>
        <end position="59"/>
    </location>
</feature>
<feature type="coiled-coil region" evidence="1">
    <location>
        <begin position="728"/>
        <end position="755"/>
    </location>
</feature>
<evidence type="ECO:0000313" key="7">
    <source>
        <dbReference type="Proteomes" id="UP000011116"/>
    </source>
</evidence>
<feature type="compositionally biased region" description="Pro residues" evidence="2">
    <location>
        <begin position="98"/>
        <end position="107"/>
    </location>
</feature>
<evidence type="ECO:0000259" key="3">
    <source>
        <dbReference type="Pfam" id="PF04782"/>
    </source>
</evidence>
<feature type="compositionally biased region" description="Acidic residues" evidence="2">
    <location>
        <begin position="160"/>
        <end position="174"/>
    </location>
</feature>
<dbReference type="GeneID" id="123443605"/>
<dbReference type="Pfam" id="PF04782">
    <property type="entry name" value="DUF632"/>
    <property type="match status" value="1"/>
</dbReference>